<accession>A0ABM5VMN1</accession>
<dbReference type="Gene3D" id="2.40.160.70">
    <property type="entry name" value="outer membrane protein from Thermus thermophilus HB27"/>
    <property type="match status" value="1"/>
</dbReference>
<dbReference type="Proteomes" id="UP000058660">
    <property type="component" value="Chromosome"/>
</dbReference>
<evidence type="ECO:0000313" key="1">
    <source>
        <dbReference type="EMBL" id="ALJ91166.1"/>
    </source>
</evidence>
<evidence type="ECO:0000313" key="2">
    <source>
        <dbReference type="Proteomes" id="UP000058660"/>
    </source>
</evidence>
<proteinExistence type="predicted"/>
<keyword evidence="2" id="KW-1185">Reference proteome</keyword>
<reference evidence="2" key="1">
    <citation type="journal article" date="2015" name="PLoS ONE">
        <title>Complete Genome Sequence of Thermus aquaticus Y51MC23.</title>
        <authorList>
            <person name="Brumm P.J."/>
            <person name="Monsma S."/>
            <person name="Keough B."/>
            <person name="Jasinovica S."/>
            <person name="Ferguson E."/>
            <person name="Schoenfeld T."/>
            <person name="Lodes M."/>
            <person name="Mead D.A."/>
        </authorList>
    </citation>
    <scope>NUCLEOTIDE SEQUENCE [LARGE SCALE GENOMIC DNA]</scope>
    <source>
        <strain evidence="2">BAA-2747 / Y51MC23</strain>
    </source>
</reference>
<evidence type="ECO:0008006" key="3">
    <source>
        <dbReference type="Google" id="ProtNLM"/>
    </source>
</evidence>
<gene>
    <name evidence="1" type="ORF">TO73_1323</name>
</gene>
<protein>
    <recommendedName>
        <fullName evidence="3">Outer membrane protein beta-barrel domain-containing protein</fullName>
    </recommendedName>
</protein>
<name>A0ABM5VMN1_THEA5</name>
<dbReference type="EMBL" id="CP010822">
    <property type="protein sequence ID" value="ALJ91166.1"/>
    <property type="molecule type" value="Genomic_DNA"/>
</dbReference>
<organism evidence="1 2">
    <name type="scientific">Thermus aquaticus (strain ATCC BAA-2747 / Y51MC23)</name>
    <dbReference type="NCBI Taxonomy" id="498848"/>
    <lineage>
        <taxon>Bacteria</taxon>
        <taxon>Thermotogati</taxon>
        <taxon>Deinococcota</taxon>
        <taxon>Deinococci</taxon>
        <taxon>Thermales</taxon>
        <taxon>Thermaceae</taxon>
        <taxon>Thermus</taxon>
    </lineage>
</organism>
<sequence>MLGFWVWVLSPRKGVKMKKTLVGLLAFLGALGMAQKFSVEASAGYIYSGLGGQLAVVAEDLAPGLPLAVRLGLGFATSDALDDNYNIGGGTTWGQYKKDNNFTEWGQNITLSLDVLYKLPAQGLPVSLAPYLGLRYNMFEGGAYDNSGNSGKYSSNAFGFGGGIRAAYAVIPNLDVVADLGADYYLQSDITVSSSSGSTTIRPGDPRYANLNAFVTQPDGFVFRVRLGAAYRF</sequence>